<dbReference type="EMBL" id="CP141059">
    <property type="protein sequence ID" value="WQQ28257.1"/>
    <property type="molecule type" value="Genomic_DNA"/>
</dbReference>
<dbReference type="PANTHER" id="PTHR21716:SF53">
    <property type="entry name" value="PERMEASE PERM-RELATED"/>
    <property type="match status" value="1"/>
</dbReference>
<feature type="transmembrane region" description="Helical" evidence="8">
    <location>
        <begin position="60"/>
        <end position="82"/>
    </location>
</feature>
<evidence type="ECO:0000313" key="9">
    <source>
        <dbReference type="EMBL" id="WQQ28257.1"/>
    </source>
</evidence>
<dbReference type="InterPro" id="IPR002549">
    <property type="entry name" value="AI-2E-like"/>
</dbReference>
<feature type="transmembrane region" description="Helical" evidence="8">
    <location>
        <begin position="89"/>
        <end position="108"/>
    </location>
</feature>
<dbReference type="RefSeq" id="WP_322938385.1">
    <property type="nucleotide sequence ID" value="NZ_CP141059.1"/>
</dbReference>
<evidence type="ECO:0000256" key="7">
    <source>
        <dbReference type="ARBA" id="ARBA00023136"/>
    </source>
</evidence>
<evidence type="ECO:0000256" key="6">
    <source>
        <dbReference type="ARBA" id="ARBA00022989"/>
    </source>
</evidence>
<evidence type="ECO:0000256" key="1">
    <source>
        <dbReference type="ARBA" id="ARBA00004651"/>
    </source>
</evidence>
<dbReference type="Pfam" id="PF01594">
    <property type="entry name" value="AI-2E_transport"/>
    <property type="match status" value="1"/>
</dbReference>
<comment type="subcellular location">
    <subcellularLocation>
        <location evidence="1">Cell membrane</location>
        <topology evidence="1">Multi-pass membrane protein</topology>
    </subcellularLocation>
</comment>
<evidence type="ECO:0000313" key="10">
    <source>
        <dbReference type="Proteomes" id="UP001327225"/>
    </source>
</evidence>
<dbReference type="PANTHER" id="PTHR21716">
    <property type="entry name" value="TRANSMEMBRANE PROTEIN"/>
    <property type="match status" value="1"/>
</dbReference>
<organism evidence="9 10">
    <name type="scientific">Nocardioides bizhenqiangii</name>
    <dbReference type="NCBI Taxonomy" id="3095076"/>
    <lineage>
        <taxon>Bacteria</taxon>
        <taxon>Bacillati</taxon>
        <taxon>Actinomycetota</taxon>
        <taxon>Actinomycetes</taxon>
        <taxon>Propionibacteriales</taxon>
        <taxon>Nocardioidaceae</taxon>
        <taxon>Nocardioides</taxon>
    </lineage>
</organism>
<protein>
    <submittedName>
        <fullName evidence="9">AI-2E family transporter</fullName>
    </submittedName>
</protein>
<gene>
    <name evidence="9" type="ORF">SHK19_08485</name>
</gene>
<keyword evidence="4" id="KW-1003">Cell membrane</keyword>
<keyword evidence="3" id="KW-0813">Transport</keyword>
<comment type="similarity">
    <text evidence="2">Belongs to the autoinducer-2 exporter (AI-2E) (TC 2.A.86) family.</text>
</comment>
<name>A0ABZ0ZVJ9_9ACTN</name>
<feature type="transmembrane region" description="Helical" evidence="8">
    <location>
        <begin position="232"/>
        <end position="259"/>
    </location>
</feature>
<evidence type="ECO:0000256" key="2">
    <source>
        <dbReference type="ARBA" id="ARBA00009773"/>
    </source>
</evidence>
<keyword evidence="7 8" id="KW-0472">Membrane</keyword>
<feature type="transmembrane region" description="Helical" evidence="8">
    <location>
        <begin position="291"/>
        <end position="309"/>
    </location>
</feature>
<evidence type="ECO:0000256" key="5">
    <source>
        <dbReference type="ARBA" id="ARBA00022692"/>
    </source>
</evidence>
<keyword evidence="5 8" id="KW-0812">Transmembrane</keyword>
<feature type="transmembrane region" description="Helical" evidence="8">
    <location>
        <begin position="33"/>
        <end position="54"/>
    </location>
</feature>
<proteinExistence type="inferred from homology"/>
<reference evidence="10" key="1">
    <citation type="submission" date="2023-12" db="EMBL/GenBank/DDBJ databases">
        <title>Novel species in genus Nocardioides.</title>
        <authorList>
            <person name="Zhou H."/>
        </authorList>
    </citation>
    <scope>NUCLEOTIDE SEQUENCE [LARGE SCALE GENOMIC DNA]</scope>
    <source>
        <strain evidence="10">HM61</strain>
    </source>
</reference>
<feature type="transmembrane region" description="Helical" evidence="8">
    <location>
        <begin position="265"/>
        <end position="284"/>
    </location>
</feature>
<keyword evidence="6 8" id="KW-1133">Transmembrane helix</keyword>
<evidence type="ECO:0000256" key="8">
    <source>
        <dbReference type="SAM" id="Phobius"/>
    </source>
</evidence>
<sequence>MAVEDDNGALGIGPESGETPVRLGRLIGWGPKLGVWAWSFVGVVVAVTIVLFAVGAVSEIVLPLTFAAVLAVCFSPMAGGLVHRGLKPGAAAGLVVLGLLALGVVVGYSTVRGITQQTAEISSSVDAAVANAVDELDADEESLETAREAIEGAAPTVGEGFVTHLTDGIDKVIGLASGLILGALIMFYLLKDGSRLRQSVVAQFDPAAQGEVDGFLGDSFATLRDYGRGRTIMSAIVAVFVALVALLLGLPLVLTILVVNFIGGYIPYIGAFLGGGLAVIIALGEGGVDSAVIMLVAVVASNLLLENFVEPKVMSRTLDIHPLVVLVVTALGGLVGGIVGLILAVPAWVIASRGIGRLRELGFFDRVADKAEPTVQRILE</sequence>
<keyword evidence="10" id="KW-1185">Reference proteome</keyword>
<feature type="transmembrane region" description="Helical" evidence="8">
    <location>
        <begin position="172"/>
        <end position="190"/>
    </location>
</feature>
<evidence type="ECO:0000256" key="4">
    <source>
        <dbReference type="ARBA" id="ARBA00022475"/>
    </source>
</evidence>
<feature type="transmembrane region" description="Helical" evidence="8">
    <location>
        <begin position="321"/>
        <end position="351"/>
    </location>
</feature>
<accession>A0ABZ0ZVJ9</accession>
<dbReference type="Proteomes" id="UP001327225">
    <property type="component" value="Chromosome"/>
</dbReference>
<evidence type="ECO:0000256" key="3">
    <source>
        <dbReference type="ARBA" id="ARBA00022448"/>
    </source>
</evidence>